<name>A0A097STD5_9BACT</name>
<dbReference type="EMBL" id="CP007711">
    <property type="protein sequence ID" value="AIV03849.1"/>
    <property type="molecule type" value="Genomic_DNA"/>
</dbReference>
<evidence type="ECO:0000313" key="3">
    <source>
        <dbReference type="Proteomes" id="UP000030066"/>
    </source>
</evidence>
<dbReference type="AlphaFoldDB" id="A0A097STD5"/>
<proteinExistence type="predicted"/>
<feature type="region of interest" description="Disordered" evidence="1">
    <location>
        <begin position="106"/>
        <end position="130"/>
    </location>
</feature>
<protein>
    <submittedName>
        <fullName evidence="2">Uncharacterized protein</fullName>
    </submittedName>
</protein>
<evidence type="ECO:0000256" key="1">
    <source>
        <dbReference type="SAM" id="MobiDB-lite"/>
    </source>
</evidence>
<organism evidence="2 3">
    <name type="scientific">Candidatus Malacoplasma girerdii</name>
    <dbReference type="NCBI Taxonomy" id="1318617"/>
    <lineage>
        <taxon>Bacteria</taxon>
        <taxon>Bacillati</taxon>
        <taxon>Mycoplasmatota</taxon>
        <taxon>Mycoplasmoidales</taxon>
        <taxon>Mycoplasmoidaceae</taxon>
        <taxon>Malacoplasma</taxon>
    </lineage>
</organism>
<accession>A0A097STD5</accession>
<feature type="compositionally biased region" description="Basic and acidic residues" evidence="1">
    <location>
        <begin position="114"/>
        <end position="130"/>
    </location>
</feature>
<keyword evidence="3" id="KW-1185">Reference proteome</keyword>
<dbReference type="KEGG" id="mgj:MGM1_4840"/>
<evidence type="ECO:0000313" key="2">
    <source>
        <dbReference type="EMBL" id="AIV03849.1"/>
    </source>
</evidence>
<dbReference type="STRING" id="1318617.MGM1_4840"/>
<reference evidence="2 3" key="1">
    <citation type="journal article" date="2014" name="PLoS ONE">
        <title>An emerging Mycoplasma associated with trichomoniasis, vaginal infection and disease.</title>
        <authorList>
            <consortium name="Vaginal Microbiome Consortium"/>
            <person name="Fettweis J.M."/>
            <person name="Serrano M.G."/>
            <person name="Huang B."/>
            <person name="Brooks J.P."/>
            <person name="Glascock A.L."/>
            <person name="Sheth N.U."/>
            <person name="Strauss J.F.III."/>
            <person name="Jefferson K.K."/>
            <person name="Buck G.A."/>
        </authorList>
    </citation>
    <scope>NUCLEOTIDE SEQUENCE [LARGE SCALE GENOMIC DNA]</scope>
    <source>
        <strain evidence="2 3">VCU_M1</strain>
    </source>
</reference>
<sequence length="130" mass="15046">MSNDKITITISKKIYDEAKSLWEQLKKDSVKMSSGLPNIIESETVDIFIERLAENEIRSLKVLNRVNTKIFDNFFKDGKLEINKEELKKELGVGDNELDMLEEMFGPVFGNSKPNKENKKNKEDNSEFKN</sequence>
<dbReference type="Proteomes" id="UP000030066">
    <property type="component" value="Chromosome"/>
</dbReference>
<dbReference type="HOGENOM" id="CLU_1934209_0_0_14"/>
<gene>
    <name evidence="2" type="ORF">MGM1_4840</name>
</gene>